<evidence type="ECO:0000256" key="4">
    <source>
        <dbReference type="SAM" id="Phobius"/>
    </source>
</evidence>
<dbReference type="Pfam" id="PF00488">
    <property type="entry name" value="MutS_V"/>
    <property type="match status" value="1"/>
</dbReference>
<dbReference type="InterPro" id="IPR036187">
    <property type="entry name" value="DNA_mismatch_repair_MutS_sf"/>
</dbReference>
<dbReference type="SMART" id="SM00534">
    <property type="entry name" value="MUTSac"/>
    <property type="match status" value="1"/>
</dbReference>
<proteinExistence type="predicted"/>
<keyword evidence="7" id="KW-1185">Reference proteome</keyword>
<reference evidence="6 7" key="1">
    <citation type="submission" date="2016-07" db="EMBL/GenBank/DDBJ databases">
        <title>Genome analysis of Flavihumibacter stibioxidans YS-17.</title>
        <authorList>
            <person name="Shi K."/>
            <person name="Han Y."/>
            <person name="Wang G."/>
        </authorList>
    </citation>
    <scope>NUCLEOTIDE SEQUENCE [LARGE SCALE GENOMIC DNA]</scope>
    <source>
        <strain evidence="6 7">YS-17</strain>
    </source>
</reference>
<feature type="transmembrane region" description="Helical" evidence="4">
    <location>
        <begin position="31"/>
        <end position="50"/>
    </location>
</feature>
<dbReference type="PANTHER" id="PTHR11361">
    <property type="entry name" value="DNA MISMATCH REPAIR PROTEIN MUTS FAMILY MEMBER"/>
    <property type="match status" value="1"/>
</dbReference>
<feature type="transmembrane region" description="Helical" evidence="4">
    <location>
        <begin position="215"/>
        <end position="234"/>
    </location>
</feature>
<organism evidence="6 7">
    <name type="scientific">Flavihumibacter stibioxidans</name>
    <dbReference type="NCBI Taxonomy" id="1834163"/>
    <lineage>
        <taxon>Bacteria</taxon>
        <taxon>Pseudomonadati</taxon>
        <taxon>Bacteroidota</taxon>
        <taxon>Chitinophagia</taxon>
        <taxon>Chitinophagales</taxon>
        <taxon>Chitinophagaceae</taxon>
        <taxon>Flavihumibacter</taxon>
    </lineage>
</organism>
<dbReference type="InterPro" id="IPR000432">
    <property type="entry name" value="DNA_mismatch_repair_MutS_C"/>
</dbReference>
<feature type="transmembrane region" description="Helical" evidence="4">
    <location>
        <begin position="56"/>
        <end position="73"/>
    </location>
</feature>
<dbReference type="EMBL" id="MBUA01000027">
    <property type="protein sequence ID" value="MBC6492087.1"/>
    <property type="molecule type" value="Genomic_DNA"/>
</dbReference>
<gene>
    <name evidence="6" type="ORF">BC349_13580</name>
</gene>
<keyword evidence="2" id="KW-0067">ATP-binding</keyword>
<dbReference type="SUPFAM" id="SSF52540">
    <property type="entry name" value="P-loop containing nucleoside triphosphate hydrolases"/>
    <property type="match status" value="1"/>
</dbReference>
<dbReference type="SUPFAM" id="SSF48334">
    <property type="entry name" value="DNA repair protein MutS, domain III"/>
    <property type="match status" value="1"/>
</dbReference>
<accession>A0ABR7MAK9</accession>
<evidence type="ECO:0000313" key="6">
    <source>
        <dbReference type="EMBL" id="MBC6492087.1"/>
    </source>
</evidence>
<protein>
    <recommendedName>
        <fullName evidence="5">DNA mismatch repair proteins mutS family domain-containing protein</fullName>
    </recommendedName>
</protein>
<evidence type="ECO:0000256" key="1">
    <source>
        <dbReference type="ARBA" id="ARBA00022741"/>
    </source>
</evidence>
<dbReference type="Proteomes" id="UP000765802">
    <property type="component" value="Unassembled WGS sequence"/>
</dbReference>
<keyword evidence="4" id="KW-0812">Transmembrane</keyword>
<dbReference type="PANTHER" id="PTHR11361:SF99">
    <property type="entry name" value="DNA MISMATCH REPAIR PROTEIN"/>
    <property type="match status" value="1"/>
</dbReference>
<evidence type="ECO:0000256" key="2">
    <source>
        <dbReference type="ARBA" id="ARBA00022840"/>
    </source>
</evidence>
<dbReference type="Gene3D" id="1.10.1420.10">
    <property type="match status" value="1"/>
</dbReference>
<dbReference type="InterPro" id="IPR045076">
    <property type="entry name" value="MutS"/>
</dbReference>
<dbReference type="Gene3D" id="3.40.50.300">
    <property type="entry name" value="P-loop containing nucleotide triphosphate hydrolases"/>
    <property type="match status" value="1"/>
</dbReference>
<sequence>MVYMDPLTYHKEKETAFRKEKEKLAKQKNTIAWARVGTLLAGAWLVYQAWQMGPGAAFLVFAVALGIFLWLLRKSLGLADDIRLLEHLISIHQEEEQIAGHQFNQRFNGLPLAPKNHAYSGDLDLFGQASLFQYIHRSTSEQGHQLLANWLLEPASNDTIRARQDAARELSGQPDWSARFQAIGLLTPVGLKTETSLQNWLVQPAGFFPKKGWRWLAILFPVGSLSVLALHILGIVESPVFYSLVILFMIIAFSISRKVLPQYRALDSIVPQLNTLSDALQTIEKASFTSQKLKDIQALLHPANLPQASLATLQLRKILDRFDYRLNPLVFVPLNTFTLWDLQQVWSLEKWKHRNSRFIGRWFEALAEMEALNSLGRLAFNHPAWVFPQLTETPGHFSGKGIGHPLIPAGKRINNDFSTDHLPAIALITGSNMAGKSTFLRSIGINQVLAMSGAPSCSVQLTVSNMRIMSSMRIADNLEENTSTFYAELSKLKSIIEAVNRKEPVFLLLDEILRGTNSQDRQTGSRALIIQLIKQSACGLLATHDLALTELAQQYPDAITNYHFDVSVEGEELYFDYKLKTGICQSMNASILMKKIGIDL</sequence>
<dbReference type="RefSeq" id="WP_187257409.1">
    <property type="nucleotide sequence ID" value="NZ_MBUA01000027.1"/>
</dbReference>
<keyword evidence="3" id="KW-0238">DNA-binding</keyword>
<evidence type="ECO:0000256" key="3">
    <source>
        <dbReference type="ARBA" id="ARBA00023125"/>
    </source>
</evidence>
<name>A0ABR7MAK9_9BACT</name>
<keyword evidence="4" id="KW-1133">Transmembrane helix</keyword>
<keyword evidence="4" id="KW-0472">Membrane</keyword>
<comment type="caution">
    <text evidence="6">The sequence shown here is derived from an EMBL/GenBank/DDBJ whole genome shotgun (WGS) entry which is preliminary data.</text>
</comment>
<feature type="domain" description="DNA mismatch repair proteins mutS family" evidence="5">
    <location>
        <begin position="423"/>
        <end position="600"/>
    </location>
</feature>
<evidence type="ECO:0000259" key="5">
    <source>
        <dbReference type="SMART" id="SM00534"/>
    </source>
</evidence>
<evidence type="ECO:0000313" key="7">
    <source>
        <dbReference type="Proteomes" id="UP000765802"/>
    </source>
</evidence>
<keyword evidence="1" id="KW-0547">Nucleotide-binding</keyword>
<feature type="transmembrane region" description="Helical" evidence="4">
    <location>
        <begin position="240"/>
        <end position="260"/>
    </location>
</feature>
<dbReference type="InterPro" id="IPR027417">
    <property type="entry name" value="P-loop_NTPase"/>
</dbReference>